<accession>A0A1B1N1W0</accession>
<gene>
    <name evidence="1" type="ORF">AWM70_13010</name>
</gene>
<name>A0A1B1N1W0_9BACL</name>
<sequence length="62" mass="6976">MLLILPFACAELVMNPAFIILLKFAGNKSDSNQMFLTSLLYNKKQALRSRARLGRSFGFIPV</sequence>
<evidence type="ECO:0000313" key="1">
    <source>
        <dbReference type="EMBL" id="ANS75417.1"/>
    </source>
</evidence>
<reference evidence="1 2" key="1">
    <citation type="submission" date="2016-01" db="EMBL/GenBank/DDBJ databases">
        <title>Complete Genome Sequence of Paenibacillus yonginensis DCY84, a novel Plant Growth-Promoting Bacteria with Elicitation of Induced Systemic Resistance.</title>
        <authorList>
            <person name="Kim Y.J."/>
            <person name="Yang D.C."/>
            <person name="Sukweenadhi J."/>
        </authorList>
    </citation>
    <scope>NUCLEOTIDE SEQUENCE [LARGE SCALE GENOMIC DNA]</scope>
    <source>
        <strain evidence="1 2">DCY84</strain>
    </source>
</reference>
<organism evidence="1 2">
    <name type="scientific">Paenibacillus yonginensis</name>
    <dbReference type="NCBI Taxonomy" id="1462996"/>
    <lineage>
        <taxon>Bacteria</taxon>
        <taxon>Bacillati</taxon>
        <taxon>Bacillota</taxon>
        <taxon>Bacilli</taxon>
        <taxon>Bacillales</taxon>
        <taxon>Paenibacillaceae</taxon>
        <taxon>Paenibacillus</taxon>
    </lineage>
</organism>
<dbReference type="EMBL" id="CP014167">
    <property type="protein sequence ID" value="ANS75417.1"/>
    <property type="molecule type" value="Genomic_DNA"/>
</dbReference>
<proteinExistence type="predicted"/>
<protein>
    <submittedName>
        <fullName evidence="1">Uncharacterized protein</fullName>
    </submittedName>
</protein>
<evidence type="ECO:0000313" key="2">
    <source>
        <dbReference type="Proteomes" id="UP000092573"/>
    </source>
</evidence>
<dbReference type="Proteomes" id="UP000092573">
    <property type="component" value="Chromosome"/>
</dbReference>
<dbReference type="KEGG" id="pyg:AWM70_13010"/>
<dbReference type="AlphaFoldDB" id="A0A1B1N1W0"/>
<keyword evidence="2" id="KW-1185">Reference proteome</keyword>